<gene>
    <name evidence="1" type="ORF">VNO77_44239</name>
</gene>
<dbReference type="EMBL" id="JAYMYQ010000011">
    <property type="protein sequence ID" value="KAK7306311.1"/>
    <property type="molecule type" value="Genomic_DNA"/>
</dbReference>
<reference evidence="1 2" key="1">
    <citation type="submission" date="2024-01" db="EMBL/GenBank/DDBJ databases">
        <title>The genomes of 5 underutilized Papilionoideae crops provide insights into root nodulation and disease resistanc.</title>
        <authorList>
            <person name="Jiang F."/>
        </authorList>
    </citation>
    <scope>NUCLEOTIDE SEQUENCE [LARGE SCALE GENOMIC DNA]</scope>
    <source>
        <strain evidence="1">LVBAO_FW01</strain>
        <tissue evidence="1">Leaves</tissue>
    </source>
</reference>
<organism evidence="1 2">
    <name type="scientific">Canavalia gladiata</name>
    <name type="common">Sword bean</name>
    <name type="synonym">Dolichos gladiatus</name>
    <dbReference type="NCBI Taxonomy" id="3824"/>
    <lineage>
        <taxon>Eukaryota</taxon>
        <taxon>Viridiplantae</taxon>
        <taxon>Streptophyta</taxon>
        <taxon>Embryophyta</taxon>
        <taxon>Tracheophyta</taxon>
        <taxon>Spermatophyta</taxon>
        <taxon>Magnoliopsida</taxon>
        <taxon>eudicotyledons</taxon>
        <taxon>Gunneridae</taxon>
        <taxon>Pentapetalae</taxon>
        <taxon>rosids</taxon>
        <taxon>fabids</taxon>
        <taxon>Fabales</taxon>
        <taxon>Fabaceae</taxon>
        <taxon>Papilionoideae</taxon>
        <taxon>50 kb inversion clade</taxon>
        <taxon>NPAAA clade</taxon>
        <taxon>indigoferoid/millettioid clade</taxon>
        <taxon>Phaseoleae</taxon>
        <taxon>Canavalia</taxon>
    </lineage>
</organism>
<sequence length="282" mass="32004">MRGACPKKKKEFLRFPALGVSLWFWRRYFGKRRRVSGPRKALAHIFKNFKILKSTLEIHRKFLQSFQGSKRRLWSWETPSPATGATHPIEYSTLIINLKACFRPSDLLPRFVCIYGIDTLQPHAWGWAFDLAGGWQRKENHISFNEVTYDLSKLPLHALRSLLQGASDETGIMEAQSCTTLYKAFDLKCKNSVPKLKTRREKTDLVLGSRSSMSCDGGQRNSMSSGSFVFFRLQDSQPFLGRASLPNHGGFSSNSNTSKDPLFVEIQCPGLPPSSLFVLLNH</sequence>
<name>A0AAN9JXQ5_CANGL</name>
<keyword evidence="2" id="KW-1185">Reference proteome</keyword>
<dbReference type="Proteomes" id="UP001367508">
    <property type="component" value="Unassembled WGS sequence"/>
</dbReference>
<proteinExistence type="predicted"/>
<comment type="caution">
    <text evidence="1">The sequence shown here is derived from an EMBL/GenBank/DDBJ whole genome shotgun (WGS) entry which is preliminary data.</text>
</comment>
<evidence type="ECO:0000313" key="1">
    <source>
        <dbReference type="EMBL" id="KAK7306311.1"/>
    </source>
</evidence>
<accession>A0AAN9JXQ5</accession>
<protein>
    <submittedName>
        <fullName evidence="1">Uncharacterized protein</fullName>
    </submittedName>
</protein>
<dbReference type="AlphaFoldDB" id="A0AAN9JXQ5"/>
<evidence type="ECO:0000313" key="2">
    <source>
        <dbReference type="Proteomes" id="UP001367508"/>
    </source>
</evidence>